<evidence type="ECO:0000259" key="8">
    <source>
        <dbReference type="PROSITE" id="PS50893"/>
    </source>
</evidence>
<dbReference type="GO" id="GO:0005886">
    <property type="term" value="C:plasma membrane"/>
    <property type="evidence" value="ECO:0007669"/>
    <property type="project" value="UniProtKB-SubCell"/>
</dbReference>
<dbReference type="InterPro" id="IPR003593">
    <property type="entry name" value="AAA+_ATPase"/>
</dbReference>
<sequence length="238" mass="25246">MVSALLPIRMCGGAVHRRGQRLIGPVDLEIAGGGITAVIGPNGAGKSTLLKALHGLERLSEGHINWSSPRAEALERQAFVFQTPVMLRRSVLDNLAFPLRLKGTSRGAARAAAADWCARIGLGGMERRAATVLSGGERQKLALARALITGPELLFLDEPSAALDGRATREIEALLALAAADGTRIVMATHDMGQARRLAREIWFLRGGMLHEAAPADTFFSGPKTEAARAFLAGDIVD</sequence>
<dbReference type="GO" id="GO:0016887">
    <property type="term" value="F:ATP hydrolysis activity"/>
    <property type="evidence" value="ECO:0007669"/>
    <property type="project" value="InterPro"/>
</dbReference>
<dbReference type="InterPro" id="IPR003439">
    <property type="entry name" value="ABC_transporter-like_ATP-bd"/>
</dbReference>
<organism evidence="9 10">
    <name type="scientific">Roseovarius nanhaiticus</name>
    <dbReference type="NCBI Taxonomy" id="573024"/>
    <lineage>
        <taxon>Bacteria</taxon>
        <taxon>Pseudomonadati</taxon>
        <taxon>Pseudomonadota</taxon>
        <taxon>Alphaproteobacteria</taxon>
        <taxon>Rhodobacterales</taxon>
        <taxon>Roseobacteraceae</taxon>
        <taxon>Roseovarius</taxon>
    </lineage>
</organism>
<evidence type="ECO:0000313" key="10">
    <source>
        <dbReference type="Proteomes" id="UP000186019"/>
    </source>
</evidence>
<protein>
    <submittedName>
        <fullName evidence="9">Tungstate transport system ATP-binding protein</fullName>
    </submittedName>
</protein>
<dbReference type="InterPro" id="IPR027417">
    <property type="entry name" value="P-loop_NTPase"/>
</dbReference>
<dbReference type="PANTHER" id="PTHR43166">
    <property type="entry name" value="AMINO ACID IMPORT ATP-BINDING PROTEIN"/>
    <property type="match status" value="1"/>
</dbReference>
<dbReference type="Pfam" id="PF00005">
    <property type="entry name" value="ABC_tran"/>
    <property type="match status" value="1"/>
</dbReference>
<keyword evidence="10" id="KW-1185">Reference proteome</keyword>
<feature type="domain" description="ABC transporter" evidence="8">
    <location>
        <begin position="8"/>
        <end position="232"/>
    </location>
</feature>
<proteinExistence type="inferred from homology"/>
<accession>A0A1N7GBD3</accession>
<dbReference type="Proteomes" id="UP000186019">
    <property type="component" value="Unassembled WGS sequence"/>
</dbReference>
<evidence type="ECO:0000256" key="4">
    <source>
        <dbReference type="ARBA" id="ARBA00022475"/>
    </source>
</evidence>
<dbReference type="EMBL" id="FTNV01000001">
    <property type="protein sequence ID" value="SIS09852.1"/>
    <property type="molecule type" value="Genomic_DNA"/>
</dbReference>
<dbReference type="GO" id="GO:0005524">
    <property type="term" value="F:ATP binding"/>
    <property type="evidence" value="ECO:0007669"/>
    <property type="project" value="UniProtKB-KW"/>
</dbReference>
<dbReference type="InterPro" id="IPR017871">
    <property type="entry name" value="ABC_transporter-like_CS"/>
</dbReference>
<evidence type="ECO:0000256" key="7">
    <source>
        <dbReference type="ARBA" id="ARBA00023136"/>
    </source>
</evidence>
<keyword evidence="7" id="KW-0472">Membrane</keyword>
<evidence type="ECO:0000256" key="6">
    <source>
        <dbReference type="ARBA" id="ARBA00022840"/>
    </source>
</evidence>
<evidence type="ECO:0000256" key="5">
    <source>
        <dbReference type="ARBA" id="ARBA00022741"/>
    </source>
</evidence>
<dbReference type="Gene3D" id="3.40.50.300">
    <property type="entry name" value="P-loop containing nucleotide triphosphate hydrolases"/>
    <property type="match status" value="1"/>
</dbReference>
<evidence type="ECO:0000256" key="2">
    <source>
        <dbReference type="ARBA" id="ARBA00005417"/>
    </source>
</evidence>
<evidence type="ECO:0000256" key="1">
    <source>
        <dbReference type="ARBA" id="ARBA00004202"/>
    </source>
</evidence>
<dbReference type="PANTHER" id="PTHR43166:SF9">
    <property type="entry name" value="GLUTAMATE_ASPARTATE IMPORT ATP-BINDING PROTEIN GLTL"/>
    <property type="match status" value="1"/>
</dbReference>
<keyword evidence="6 9" id="KW-0067">ATP-binding</keyword>
<evidence type="ECO:0000256" key="3">
    <source>
        <dbReference type="ARBA" id="ARBA00022448"/>
    </source>
</evidence>
<dbReference type="STRING" id="573024.SAMN05216208_0271"/>
<dbReference type="InterPro" id="IPR050086">
    <property type="entry name" value="MetN_ABC_transporter-like"/>
</dbReference>
<dbReference type="SUPFAM" id="SSF52540">
    <property type="entry name" value="P-loop containing nucleoside triphosphate hydrolases"/>
    <property type="match status" value="1"/>
</dbReference>
<comment type="similarity">
    <text evidence="2">Belongs to the ABC transporter superfamily.</text>
</comment>
<keyword evidence="5" id="KW-0547">Nucleotide-binding</keyword>
<keyword evidence="3" id="KW-0813">Transport</keyword>
<dbReference type="PROSITE" id="PS50893">
    <property type="entry name" value="ABC_TRANSPORTER_2"/>
    <property type="match status" value="1"/>
</dbReference>
<dbReference type="PROSITE" id="PS00211">
    <property type="entry name" value="ABC_TRANSPORTER_1"/>
    <property type="match status" value="1"/>
</dbReference>
<dbReference type="AlphaFoldDB" id="A0A1N7GBD3"/>
<evidence type="ECO:0000313" key="9">
    <source>
        <dbReference type="EMBL" id="SIS09852.1"/>
    </source>
</evidence>
<comment type="subcellular location">
    <subcellularLocation>
        <location evidence="1">Cell membrane</location>
        <topology evidence="1">Peripheral membrane protein</topology>
    </subcellularLocation>
</comment>
<dbReference type="SMART" id="SM00382">
    <property type="entry name" value="AAA"/>
    <property type="match status" value="1"/>
</dbReference>
<reference evidence="9 10" key="1">
    <citation type="submission" date="2017-01" db="EMBL/GenBank/DDBJ databases">
        <authorList>
            <person name="Mah S.A."/>
            <person name="Swanson W.J."/>
            <person name="Moy G.W."/>
            <person name="Vacquier V.D."/>
        </authorList>
    </citation>
    <scope>NUCLEOTIDE SEQUENCE [LARGE SCALE GENOMIC DNA]</scope>
    <source>
        <strain evidence="9 10">DSM 29590</strain>
    </source>
</reference>
<keyword evidence="4" id="KW-1003">Cell membrane</keyword>
<name>A0A1N7GBD3_9RHOB</name>
<gene>
    <name evidence="9" type="ORF">SAMN05421666_1865</name>
</gene>